<name>A0A1G9E0K5_9PROT</name>
<dbReference type="PANTHER" id="PTHR30203">
    <property type="entry name" value="OUTER MEMBRANE CATION EFFLUX PROTEIN"/>
    <property type="match status" value="1"/>
</dbReference>
<organism evidence="3 4">
    <name type="scientific">Methylophilus rhizosphaerae</name>
    <dbReference type="NCBI Taxonomy" id="492660"/>
    <lineage>
        <taxon>Bacteria</taxon>
        <taxon>Pseudomonadati</taxon>
        <taxon>Pseudomonadota</taxon>
        <taxon>Betaproteobacteria</taxon>
        <taxon>Nitrosomonadales</taxon>
        <taxon>Methylophilaceae</taxon>
        <taxon>Methylophilus</taxon>
    </lineage>
</organism>
<feature type="chain" id="PRO_5011332446" evidence="2">
    <location>
        <begin position="29"/>
        <end position="497"/>
    </location>
</feature>
<dbReference type="GO" id="GO:0005886">
    <property type="term" value="C:plasma membrane"/>
    <property type="evidence" value="ECO:0007669"/>
    <property type="project" value="UniProtKB-SubCell"/>
</dbReference>
<keyword evidence="2" id="KW-1134">Transmembrane beta strand</keyword>
<dbReference type="Gene3D" id="2.20.200.10">
    <property type="entry name" value="Outer membrane efflux proteins (OEP)"/>
    <property type="match status" value="1"/>
</dbReference>
<keyword evidence="4" id="KW-1185">Reference proteome</keyword>
<keyword evidence="2" id="KW-0472">Membrane</keyword>
<comment type="similarity">
    <text evidence="1 2">Belongs to the outer membrane factor (OMF) (TC 1.B.17) family.</text>
</comment>
<keyword evidence="2 3" id="KW-0449">Lipoprotein</keyword>
<dbReference type="SUPFAM" id="SSF56954">
    <property type="entry name" value="Outer membrane efflux proteins (OEP)"/>
    <property type="match status" value="1"/>
</dbReference>
<dbReference type="STRING" id="492660.SAMN05192566_2094"/>
<feature type="signal peptide" evidence="2">
    <location>
        <begin position="1"/>
        <end position="28"/>
    </location>
</feature>
<dbReference type="PANTHER" id="PTHR30203:SF30">
    <property type="entry name" value="OUTER MEMBRANE PROTEIN-RELATED"/>
    <property type="match status" value="1"/>
</dbReference>
<dbReference type="GO" id="GO:0015562">
    <property type="term" value="F:efflux transmembrane transporter activity"/>
    <property type="evidence" value="ECO:0007669"/>
    <property type="project" value="InterPro"/>
</dbReference>
<proteinExistence type="inferred from homology"/>
<comment type="subcellular location">
    <subcellularLocation>
        <location evidence="2">Cell membrane</location>
        <topology evidence="2">Lipid-anchor</topology>
    </subcellularLocation>
</comment>
<dbReference type="NCBIfam" id="TIGR01845">
    <property type="entry name" value="outer_NodT"/>
    <property type="match status" value="1"/>
</dbReference>
<dbReference type="AlphaFoldDB" id="A0A1G9E0K5"/>
<reference evidence="4" key="1">
    <citation type="submission" date="2016-10" db="EMBL/GenBank/DDBJ databases">
        <authorList>
            <person name="Varghese N."/>
            <person name="Submissions S."/>
        </authorList>
    </citation>
    <scope>NUCLEOTIDE SEQUENCE [LARGE SCALE GENOMIC DNA]</scope>
    <source>
        <strain evidence="4">CBMB127</strain>
    </source>
</reference>
<keyword evidence="2" id="KW-0732">Signal</keyword>
<protein>
    <submittedName>
        <fullName evidence="3">Efflux transporter, outer membrane factor (OMF) lipoprotein, NodT family</fullName>
    </submittedName>
</protein>
<evidence type="ECO:0000313" key="3">
    <source>
        <dbReference type="EMBL" id="SDK69643.1"/>
    </source>
</evidence>
<sequence length="497" mass="55287">MMTHNFNLRKTTAWLMAGSTAMLLQSCAIPFISTKQADTTLPAHFQGSQENTEPAGNSADINWKDFFADQHLTALIDIAVANNKEVNMMAQRISVAQNEIQARKGEYMPFVGIGASADKEKVGEYTRNGAVEEALDVKEGKSFPKFVGNYQFGLVASWELDVWKKLRNATKVAVMEYMASIEGKNFLVTNLVAEVANSYYELVALDNELATLNENINIQQNALGVVKELQQYARANSLAVKRFDAEVKKNQSRQFVLKQQIVETENRINYLLGRTSQPIERSSAHFMTMQPKAMQAGLPSELLANRPDIRRAELELSAAKLNIDVAKANFYPSFSIHAGLGFQAFDPKYLLSMPESIMASLGGDLVAPLVNRNAIEAQYKSASATQIEAAYEYEQKIINAYMEVANQVSNIDNLDKNYQLKNTQVESLTQSIDVANQLFKAARADYMEVLLTQRDALDAKMELIETKQQQVSAVVNLYRALGGGWKTADATDVSQQK</sequence>
<dbReference type="Proteomes" id="UP000198629">
    <property type="component" value="Unassembled WGS sequence"/>
</dbReference>
<dbReference type="EMBL" id="FNFX01000004">
    <property type="protein sequence ID" value="SDK69643.1"/>
    <property type="molecule type" value="Genomic_DNA"/>
</dbReference>
<evidence type="ECO:0000256" key="2">
    <source>
        <dbReference type="RuleBase" id="RU362097"/>
    </source>
</evidence>
<evidence type="ECO:0000256" key="1">
    <source>
        <dbReference type="ARBA" id="ARBA00007613"/>
    </source>
</evidence>
<accession>A0A1G9E0K5</accession>
<keyword evidence="2" id="KW-0564">Palmitate</keyword>
<dbReference type="InterPro" id="IPR003423">
    <property type="entry name" value="OMP_efflux"/>
</dbReference>
<dbReference type="InterPro" id="IPR010131">
    <property type="entry name" value="MdtP/NodT-like"/>
</dbReference>
<dbReference type="Gene3D" id="1.20.1600.10">
    <property type="entry name" value="Outer membrane efflux proteins (OEP)"/>
    <property type="match status" value="1"/>
</dbReference>
<evidence type="ECO:0000313" key="4">
    <source>
        <dbReference type="Proteomes" id="UP000198629"/>
    </source>
</evidence>
<dbReference type="Pfam" id="PF02321">
    <property type="entry name" value="OEP"/>
    <property type="match status" value="2"/>
</dbReference>
<gene>
    <name evidence="3" type="ORF">SAMN05192566_2094</name>
</gene>
<keyword evidence="2" id="KW-0812">Transmembrane</keyword>